<dbReference type="InterPro" id="IPR027417">
    <property type="entry name" value="P-loop_NTPase"/>
</dbReference>
<name>A0A9P6MXZ0_9FUNG</name>
<evidence type="ECO:0000256" key="2">
    <source>
        <dbReference type="ARBA" id="ARBA00022801"/>
    </source>
</evidence>
<dbReference type="Pfam" id="PF19263">
    <property type="entry name" value="DUF5906"/>
    <property type="match status" value="1"/>
</dbReference>
<dbReference type="SUPFAM" id="SSF52540">
    <property type="entry name" value="P-loop containing nucleoside triphosphate hydrolases"/>
    <property type="match status" value="1"/>
</dbReference>
<dbReference type="Gene3D" id="3.40.50.300">
    <property type="entry name" value="P-loop containing nucleotide triphosphate hydrolases"/>
    <property type="match status" value="1"/>
</dbReference>
<dbReference type="Proteomes" id="UP000703661">
    <property type="component" value="Unassembled WGS sequence"/>
</dbReference>
<organism evidence="5 6">
    <name type="scientific">Entomortierella chlamydospora</name>
    <dbReference type="NCBI Taxonomy" id="101097"/>
    <lineage>
        <taxon>Eukaryota</taxon>
        <taxon>Fungi</taxon>
        <taxon>Fungi incertae sedis</taxon>
        <taxon>Mucoromycota</taxon>
        <taxon>Mortierellomycotina</taxon>
        <taxon>Mortierellomycetes</taxon>
        <taxon>Mortierellales</taxon>
        <taxon>Mortierellaceae</taxon>
        <taxon>Entomortierella</taxon>
    </lineage>
</organism>
<keyword evidence="2" id="KW-0378">Hydrolase</keyword>
<dbReference type="PROSITE" id="PS51206">
    <property type="entry name" value="SF3_HELICASE_1"/>
    <property type="match status" value="1"/>
</dbReference>
<dbReference type="Pfam" id="PF08706">
    <property type="entry name" value="D5_N"/>
    <property type="match status" value="1"/>
</dbReference>
<dbReference type="InterPro" id="IPR014818">
    <property type="entry name" value="Phage/plasmid_primase_P4_C"/>
</dbReference>
<evidence type="ECO:0000313" key="6">
    <source>
        <dbReference type="Proteomes" id="UP000703661"/>
    </source>
</evidence>
<dbReference type="GO" id="GO:0005524">
    <property type="term" value="F:ATP binding"/>
    <property type="evidence" value="ECO:0007669"/>
    <property type="project" value="UniProtKB-KW"/>
</dbReference>
<dbReference type="InterPro" id="IPR014015">
    <property type="entry name" value="Helicase_SF3_DNA-vir"/>
</dbReference>
<evidence type="ECO:0000259" key="4">
    <source>
        <dbReference type="PROSITE" id="PS51206"/>
    </source>
</evidence>
<gene>
    <name evidence="5" type="ORF">BGZ80_007626</name>
</gene>
<dbReference type="InterPro" id="IPR006500">
    <property type="entry name" value="Helicase_put_C_phage/plasmid"/>
</dbReference>
<dbReference type="InterPro" id="IPR051620">
    <property type="entry name" value="ORF904-like_C"/>
</dbReference>
<dbReference type="EMBL" id="JAAAID010000394">
    <property type="protein sequence ID" value="KAG0018035.1"/>
    <property type="molecule type" value="Genomic_DNA"/>
</dbReference>
<keyword evidence="1" id="KW-0547">Nucleotide-binding</keyword>
<dbReference type="GO" id="GO:0016787">
    <property type="term" value="F:hydrolase activity"/>
    <property type="evidence" value="ECO:0007669"/>
    <property type="project" value="UniProtKB-KW"/>
</dbReference>
<evidence type="ECO:0000256" key="3">
    <source>
        <dbReference type="ARBA" id="ARBA00022840"/>
    </source>
</evidence>
<protein>
    <recommendedName>
        <fullName evidence="4">SF3 helicase domain-containing protein</fullName>
    </recommendedName>
</protein>
<dbReference type="AlphaFoldDB" id="A0A9P6MXZ0"/>
<proteinExistence type="predicted"/>
<dbReference type="InterPro" id="IPR045455">
    <property type="entry name" value="NrS-1_pol-like_helicase"/>
</dbReference>
<sequence>MAFNGLIWQELSAPYVLNDISDTCSAILEGLLRHICTPHNAKESQINIIQKQRKRFEVGRNFVRKSSNLRSILTYYRIMYTDETLETRLDQNPDILSVRNGIIDLQTGVIRNGAASDYMSQQLDILYHGLDAKTDIVDEFIGGLFNHDEDSITYLQRLLGYSITGRMDSQVWCMFTGKGSNGKSLLASLLEDLLENWVVTAPYEIFFRGDQRARDGSHSTHLGTLKGARICIKEEAEPKDKLNTETLKTATGGGSITMRGAYEREFETFKPMCLPILLCNHRPEVDITDEAMMRRIIVVPFNNIYTTPDDPKRPFNNANSAHRLRDPELKHRLLKQDARQQFVVWLVRGAVAWYRNKDLSQHPPAMLRAFQEYNDENDKLQQSIHNHCEVGVLHRVNATDFRTQYCKAMHASIMQIKLAELMHEKGFKA</sequence>
<evidence type="ECO:0000313" key="5">
    <source>
        <dbReference type="EMBL" id="KAG0018035.1"/>
    </source>
</evidence>
<reference evidence="5" key="1">
    <citation type="journal article" date="2020" name="Fungal Divers.">
        <title>Resolving the Mortierellaceae phylogeny through synthesis of multi-gene phylogenetics and phylogenomics.</title>
        <authorList>
            <person name="Vandepol N."/>
            <person name="Liber J."/>
            <person name="Desiro A."/>
            <person name="Na H."/>
            <person name="Kennedy M."/>
            <person name="Barry K."/>
            <person name="Grigoriev I.V."/>
            <person name="Miller A.N."/>
            <person name="O'Donnell K."/>
            <person name="Stajich J.E."/>
            <person name="Bonito G."/>
        </authorList>
    </citation>
    <scope>NUCLEOTIDE SEQUENCE</scope>
    <source>
        <strain evidence="5">NRRL 2769</strain>
    </source>
</reference>
<dbReference type="PANTHER" id="PTHR35372">
    <property type="entry name" value="ATP BINDING PROTEIN-RELATED"/>
    <property type="match status" value="1"/>
</dbReference>
<keyword evidence="3" id="KW-0067">ATP-binding</keyword>
<evidence type="ECO:0000256" key="1">
    <source>
        <dbReference type="ARBA" id="ARBA00022741"/>
    </source>
</evidence>
<dbReference type="PANTHER" id="PTHR35372:SF2">
    <property type="entry name" value="SF3 HELICASE DOMAIN-CONTAINING PROTEIN"/>
    <property type="match status" value="1"/>
</dbReference>
<feature type="domain" description="SF3 helicase" evidence="4">
    <location>
        <begin position="150"/>
        <end position="314"/>
    </location>
</feature>
<comment type="caution">
    <text evidence="5">The sequence shown here is derived from an EMBL/GenBank/DDBJ whole genome shotgun (WGS) entry which is preliminary data.</text>
</comment>
<dbReference type="NCBIfam" id="TIGR01613">
    <property type="entry name" value="primase_Cterm"/>
    <property type="match status" value="1"/>
</dbReference>
<keyword evidence="6" id="KW-1185">Reference proteome</keyword>
<accession>A0A9P6MXZ0</accession>